<evidence type="ECO:0000256" key="1">
    <source>
        <dbReference type="ARBA" id="ARBA00022574"/>
    </source>
</evidence>
<keyword evidence="3" id="KW-0689">Ribosomal protein</keyword>
<dbReference type="PROSITE" id="PS50294">
    <property type="entry name" value="WD_REPEATS_REGION"/>
    <property type="match status" value="2"/>
</dbReference>
<dbReference type="OMA" id="VYRFPKL"/>
<feature type="repeat" description="WD" evidence="5">
    <location>
        <begin position="606"/>
        <end position="648"/>
    </location>
</feature>
<dbReference type="CDD" id="cd00200">
    <property type="entry name" value="WD40"/>
    <property type="match status" value="1"/>
</dbReference>
<reference evidence="8" key="1">
    <citation type="submission" date="2015-09" db="EMBL/GenBank/DDBJ databases">
        <authorList>
            <consortium name="Pathogen Informatics"/>
        </authorList>
    </citation>
    <scope>NUCLEOTIDE SEQUENCE [LARGE SCALE GENOMIC DNA]</scope>
    <source>
        <strain evidence="8">Lake Konstanz</strain>
    </source>
</reference>
<dbReference type="Proteomes" id="UP000051952">
    <property type="component" value="Unassembled WGS sequence"/>
</dbReference>
<dbReference type="Gene3D" id="2.130.10.10">
    <property type="entry name" value="YVTN repeat-like/Quinoprotein amine dehydrogenase"/>
    <property type="match status" value="5"/>
</dbReference>
<organism evidence="7 8">
    <name type="scientific">Bodo saltans</name>
    <name type="common">Flagellated protozoan</name>
    <dbReference type="NCBI Taxonomy" id="75058"/>
    <lineage>
        <taxon>Eukaryota</taxon>
        <taxon>Discoba</taxon>
        <taxon>Euglenozoa</taxon>
        <taxon>Kinetoplastea</taxon>
        <taxon>Metakinetoplastina</taxon>
        <taxon>Eubodonida</taxon>
        <taxon>Bodonidae</taxon>
        <taxon>Bodo</taxon>
    </lineage>
</organism>
<evidence type="ECO:0000256" key="5">
    <source>
        <dbReference type="PROSITE-ProRule" id="PRU00221"/>
    </source>
</evidence>
<feature type="repeat" description="WD" evidence="5">
    <location>
        <begin position="542"/>
        <end position="576"/>
    </location>
</feature>
<dbReference type="EMBL" id="CYKH01000488">
    <property type="protein sequence ID" value="CUG00695.1"/>
    <property type="molecule type" value="Genomic_DNA"/>
</dbReference>
<evidence type="ECO:0000313" key="8">
    <source>
        <dbReference type="Proteomes" id="UP000051952"/>
    </source>
</evidence>
<dbReference type="PROSITE" id="PS00678">
    <property type="entry name" value="WD_REPEATS_1"/>
    <property type="match status" value="2"/>
</dbReference>
<dbReference type="PRINTS" id="PR00320">
    <property type="entry name" value="GPROTEINBRPT"/>
</dbReference>
<dbReference type="InterPro" id="IPR020472">
    <property type="entry name" value="WD40_PAC1"/>
</dbReference>
<feature type="domain" description="Gem-associated protein 5 TPR" evidence="6">
    <location>
        <begin position="856"/>
        <end position="923"/>
    </location>
</feature>
<dbReference type="InterPro" id="IPR015943">
    <property type="entry name" value="WD40/YVTN_repeat-like_dom_sf"/>
</dbReference>
<dbReference type="GO" id="GO:1990904">
    <property type="term" value="C:ribonucleoprotein complex"/>
    <property type="evidence" value="ECO:0007669"/>
    <property type="project" value="UniProtKB-KW"/>
</dbReference>
<evidence type="ECO:0000256" key="3">
    <source>
        <dbReference type="ARBA" id="ARBA00022980"/>
    </source>
</evidence>
<accession>A0A0S4J0X0</accession>
<dbReference type="InterPro" id="IPR019775">
    <property type="entry name" value="WD40_repeat_CS"/>
</dbReference>
<keyword evidence="1 5" id="KW-0853">WD repeat</keyword>
<dbReference type="Pfam" id="PF00400">
    <property type="entry name" value="WD40"/>
    <property type="match status" value="4"/>
</dbReference>
<evidence type="ECO:0000313" key="7">
    <source>
        <dbReference type="EMBL" id="CUG00695.1"/>
    </source>
</evidence>
<dbReference type="OrthoDB" id="2161379at2759"/>
<feature type="repeat" description="WD" evidence="5">
    <location>
        <begin position="371"/>
        <end position="406"/>
    </location>
</feature>
<dbReference type="PANTHER" id="PTHR44464">
    <property type="entry name" value="WD REPEAT-CONTAINING PROTEIN 17"/>
    <property type="match status" value="1"/>
</dbReference>
<protein>
    <submittedName>
        <fullName evidence="7">WD40 repeat-containing protein, putative</fullName>
    </submittedName>
</protein>
<name>A0A0S4J0X0_BODSA</name>
<dbReference type="SUPFAM" id="SSF50998">
    <property type="entry name" value="Quinoprotein alcohol dehydrogenase-like"/>
    <property type="match status" value="1"/>
</dbReference>
<gene>
    <name evidence="7" type="ORF">BSAL_69345</name>
</gene>
<evidence type="ECO:0000256" key="2">
    <source>
        <dbReference type="ARBA" id="ARBA00022737"/>
    </source>
</evidence>
<evidence type="ECO:0000259" key="6">
    <source>
        <dbReference type="Pfam" id="PF23774"/>
    </source>
</evidence>
<sequence length="1300" mass="140984">MNQIAFIPAGCAQTHLGTVIATPTYLCYASTISIYIHANAESESYPLLRVLTGPQNTMSSFSLNEEVVACITPMDKKVFLWEASTGDAFEQVPNSMFGDNTPVIVSVNPSQQYSKRIAFGCDGGIVVVWDVNLGRSFIVDVGGTRSTVVSVMEWSSHSPHLLAVGTRNGVVTIVDTVTQRVRCEVDCFDSLRPSKESLLDRLLLEAPKVSAISFDPFSPTYILAASVKGFIVMIDIEQSNVVQAFEPTAGPITSIAFLRDQPGGFITTDGATSSLQVWNVSSKQSLRSIRAKGDEVAICAVPVPPPAAASSSLSPSRNASSANLLGSLTSFNVPSNIDAIQRGPNILIAFRNGSVSLFNLETCKVGLLDTAPGHCETVFDCRFATHDPDLMSSCSFDGTIRIWDVKRMLLNTTINARKAVYCADWSPAGDMILAGLLGGEAAVFSVSSGKEIWRKKFGDDVIWRVTWCRSEAGIVALASRDGTVTVAASQDGKTLRAYRHSSSAFGVDFDPVGGRIIAVGCYDNKARLYHLESDRAIPVATLVGHEGEISQIAFNRQFPNILATTSNDRTVRVWSLPEFVTKLMAVGQSTPQATTDGLFLQPILTLSGHTNRTRGLCWHPLCPYLLLSGSWDSTIRMWDTRSGACLHVGRAHAADVYSISCHPERPMIIVTASRDTTIRFWFLHLLSQLYLDAAFGVLREDVVSVETIKIGGGIDPKASVDKMQLQLPCSGPEVTALLARLDAEPQPHQRLKHIAKFFDFPYGAADIVSCASFAATKSLMTIDPSATVAPTDHLANVAITTANARADELRKKKISAAGSSNRDTALKNLASDYLRLGDTKEYCSLMLEAGNFDAAVGAAPAVSAEHWRLVCKKAAKLHIDQGDYAKAVDYLIMCGESHQAADILASVTQFSEAVVVVQSCTQASQSTQSFPPLLAEVDARVTANKIVSFAKANAARYLVEGNALLACASLIAADSLDQGVQLVLRSACIPMGHLLFHTLAVPRELLDYGFSQSLLMSASHFRWRTATLALDRLSEPLRLAAAADALAMVISDASYTQQYKFDVERALEPYFRISSNDDVTTANFGISLWNVAIQSNQGGAAAHNEAILKRCADDLRIALAEMEGHGREISDPMSPTRSRGPVRIFENVRRWLHFTVSTAEVPVEQRQRTLFLAFLCAALLAQSAYQYENLVASALRLAATFVDNGSTQSIALLASTRTVCSIGVRRGSESYRCLPLGAKLPSRIHATERTGKSVLSDRPPRGPVFILEDNESLVSLQEALEWYRCCWFSPLATSQRILPF</sequence>
<feature type="repeat" description="WD" evidence="5">
    <location>
        <begin position="649"/>
        <end position="681"/>
    </location>
</feature>
<dbReference type="SUPFAM" id="SSF50978">
    <property type="entry name" value="WD40 repeat-like"/>
    <property type="match status" value="1"/>
</dbReference>
<dbReference type="PROSITE" id="PS50082">
    <property type="entry name" value="WD_REPEATS_2"/>
    <property type="match status" value="4"/>
</dbReference>
<dbReference type="InterPro" id="IPR036322">
    <property type="entry name" value="WD40_repeat_dom_sf"/>
</dbReference>
<dbReference type="InterPro" id="IPR056421">
    <property type="entry name" value="TPR_GEMI5"/>
</dbReference>
<keyword evidence="4" id="KW-0687">Ribonucleoprotein</keyword>
<dbReference type="InterPro" id="IPR011047">
    <property type="entry name" value="Quinoprotein_ADH-like_sf"/>
</dbReference>
<dbReference type="SMART" id="SM00320">
    <property type="entry name" value="WD40"/>
    <property type="match status" value="12"/>
</dbReference>
<dbReference type="PANTHER" id="PTHR44464:SF1">
    <property type="entry name" value="WD REPEAT-CONTAINING PROTEIN 17"/>
    <property type="match status" value="1"/>
</dbReference>
<dbReference type="InterPro" id="IPR001680">
    <property type="entry name" value="WD40_rpt"/>
</dbReference>
<keyword evidence="2" id="KW-0677">Repeat</keyword>
<dbReference type="VEuPathDB" id="TriTrypDB:BSAL_69345"/>
<proteinExistence type="predicted"/>
<dbReference type="Pfam" id="PF23774">
    <property type="entry name" value="TPR_GEMI5"/>
    <property type="match status" value="1"/>
</dbReference>
<dbReference type="GO" id="GO:0005840">
    <property type="term" value="C:ribosome"/>
    <property type="evidence" value="ECO:0007669"/>
    <property type="project" value="UniProtKB-KW"/>
</dbReference>
<evidence type="ECO:0000256" key="4">
    <source>
        <dbReference type="ARBA" id="ARBA00023274"/>
    </source>
</evidence>
<keyword evidence="8" id="KW-1185">Reference proteome</keyword>